<dbReference type="PANTHER" id="PTHR24252">
    <property type="entry name" value="ACROSIN-RELATED"/>
    <property type="match status" value="1"/>
</dbReference>
<dbReference type="EMBL" id="KQ241804">
    <property type="protein sequence ID" value="KNC83862.1"/>
    <property type="molecule type" value="Genomic_DNA"/>
</dbReference>
<dbReference type="AlphaFoldDB" id="A0A0L0G423"/>
<keyword evidence="3" id="KW-0812">Transmembrane</keyword>
<dbReference type="GO" id="GO:0006508">
    <property type="term" value="P:proteolysis"/>
    <property type="evidence" value="ECO:0007669"/>
    <property type="project" value="UniProtKB-KW"/>
</dbReference>
<dbReference type="Gene3D" id="2.40.10.10">
    <property type="entry name" value="Trypsin-like serine proteases"/>
    <property type="match status" value="1"/>
</dbReference>
<evidence type="ECO:0000259" key="5">
    <source>
        <dbReference type="PROSITE" id="PS50240"/>
    </source>
</evidence>
<dbReference type="CDD" id="cd00190">
    <property type="entry name" value="Tryp_SPc"/>
    <property type="match status" value="1"/>
</dbReference>
<keyword evidence="2" id="KW-0720">Serine protease</keyword>
<evidence type="ECO:0000313" key="7">
    <source>
        <dbReference type="Proteomes" id="UP000054560"/>
    </source>
</evidence>
<dbReference type="SUPFAM" id="SSF50494">
    <property type="entry name" value="Trypsin-like serine proteases"/>
    <property type="match status" value="1"/>
</dbReference>
<name>A0A0L0G423_9EUKA</name>
<dbReference type="GO" id="GO:0004252">
    <property type="term" value="F:serine-type endopeptidase activity"/>
    <property type="evidence" value="ECO:0007669"/>
    <property type="project" value="InterPro"/>
</dbReference>
<accession>A0A0L0G423</accession>
<feature type="chain" id="PRO_5005539016" description="Peptidase S1 domain-containing protein" evidence="4">
    <location>
        <begin position="31"/>
        <end position="374"/>
    </location>
</feature>
<keyword evidence="4" id="KW-0732">Signal</keyword>
<evidence type="ECO:0000256" key="1">
    <source>
        <dbReference type="ARBA" id="ARBA00023157"/>
    </source>
</evidence>
<dbReference type="InterPro" id="IPR001314">
    <property type="entry name" value="Peptidase_S1A"/>
</dbReference>
<keyword evidence="2" id="KW-0645">Protease</keyword>
<evidence type="ECO:0000256" key="2">
    <source>
        <dbReference type="RuleBase" id="RU363034"/>
    </source>
</evidence>
<keyword evidence="1" id="KW-1015">Disulfide bond</keyword>
<evidence type="ECO:0000256" key="3">
    <source>
        <dbReference type="SAM" id="Phobius"/>
    </source>
</evidence>
<proteinExistence type="predicted"/>
<feature type="domain" description="Peptidase S1" evidence="5">
    <location>
        <begin position="45"/>
        <end position="278"/>
    </location>
</feature>
<dbReference type="PROSITE" id="PS50240">
    <property type="entry name" value="TRYPSIN_DOM"/>
    <property type="match status" value="1"/>
</dbReference>
<feature type="signal peptide" evidence="4">
    <location>
        <begin position="1"/>
        <end position="30"/>
    </location>
</feature>
<keyword evidence="2" id="KW-0378">Hydrolase</keyword>
<dbReference type="InterPro" id="IPR018114">
    <property type="entry name" value="TRYPSIN_HIS"/>
</dbReference>
<gene>
    <name evidence="6" type="ORF">SARC_03887</name>
</gene>
<reference evidence="6 7" key="1">
    <citation type="submission" date="2011-02" db="EMBL/GenBank/DDBJ databases">
        <title>The Genome Sequence of Sphaeroforma arctica JP610.</title>
        <authorList>
            <consortium name="The Broad Institute Genome Sequencing Platform"/>
            <person name="Russ C."/>
            <person name="Cuomo C."/>
            <person name="Young S.K."/>
            <person name="Zeng Q."/>
            <person name="Gargeya S."/>
            <person name="Alvarado L."/>
            <person name="Berlin A."/>
            <person name="Chapman S.B."/>
            <person name="Chen Z."/>
            <person name="Freedman E."/>
            <person name="Gellesch M."/>
            <person name="Goldberg J."/>
            <person name="Griggs A."/>
            <person name="Gujja S."/>
            <person name="Heilman E."/>
            <person name="Heiman D."/>
            <person name="Howarth C."/>
            <person name="Mehta T."/>
            <person name="Neiman D."/>
            <person name="Pearson M."/>
            <person name="Roberts A."/>
            <person name="Saif S."/>
            <person name="Shea T."/>
            <person name="Shenoy N."/>
            <person name="Sisk P."/>
            <person name="Stolte C."/>
            <person name="Sykes S."/>
            <person name="White J."/>
            <person name="Yandava C."/>
            <person name="Burger G."/>
            <person name="Gray M.W."/>
            <person name="Holland P.W.H."/>
            <person name="King N."/>
            <person name="Lang F.B.F."/>
            <person name="Roger A.J."/>
            <person name="Ruiz-Trillo I."/>
            <person name="Haas B."/>
            <person name="Nusbaum C."/>
            <person name="Birren B."/>
        </authorList>
    </citation>
    <scope>NUCLEOTIDE SEQUENCE [LARGE SCALE GENOMIC DNA]</scope>
    <source>
        <strain evidence="6 7">JP610</strain>
    </source>
</reference>
<sequence length="374" mass="40381">MLSIHLAAMSILRRIAVAAFVLSAAMLVNGQDEVVNYDDIQADEIVGGSIAEAPLEFMASIQDPLFGQFCGGSVIDSTHILTAAHCLTDYIEKDTVQTLSVWLGGMNFLNTSSFTVIMVESASVHQLYQTINSNDFDIAILTLAEPTTMTPIQLAYNESFEEPGLVGTIAGWGVLDESDFVPPPSLYIAEVPIVSDADCLKSSGDALDIDTMVCAGYEAGGVDACQGDSGGPLYMTSDNGTIYQVGIVSFGFGCANAGEYGVYSSVQHFLPWIRNTIEGVTADTPEEDMTEQQREDSASIQTNMREYKANEDEESNSSSDTIIIALIVVGVLGLLGVAGYFGYSKWQHYQRRRRLMGYSSSELPVGESTTELMY</sequence>
<evidence type="ECO:0000313" key="6">
    <source>
        <dbReference type="EMBL" id="KNC83862.1"/>
    </source>
</evidence>
<dbReference type="PROSITE" id="PS00134">
    <property type="entry name" value="TRYPSIN_HIS"/>
    <property type="match status" value="1"/>
</dbReference>
<dbReference type="Pfam" id="PF00089">
    <property type="entry name" value="Trypsin"/>
    <property type="match status" value="1"/>
</dbReference>
<feature type="transmembrane region" description="Helical" evidence="3">
    <location>
        <begin position="322"/>
        <end position="343"/>
    </location>
</feature>
<dbReference type="STRING" id="667725.A0A0L0G423"/>
<organism evidence="6 7">
    <name type="scientific">Sphaeroforma arctica JP610</name>
    <dbReference type="NCBI Taxonomy" id="667725"/>
    <lineage>
        <taxon>Eukaryota</taxon>
        <taxon>Ichthyosporea</taxon>
        <taxon>Ichthyophonida</taxon>
        <taxon>Sphaeroforma</taxon>
    </lineage>
</organism>
<keyword evidence="3" id="KW-1133">Transmembrane helix</keyword>
<evidence type="ECO:0000256" key="4">
    <source>
        <dbReference type="SAM" id="SignalP"/>
    </source>
</evidence>
<dbReference type="OrthoDB" id="6052809at2759"/>
<dbReference type="eggNOG" id="KOG3627">
    <property type="taxonomic scope" value="Eukaryota"/>
</dbReference>
<dbReference type="GeneID" id="25904391"/>
<dbReference type="InterPro" id="IPR001254">
    <property type="entry name" value="Trypsin_dom"/>
</dbReference>
<dbReference type="PANTHER" id="PTHR24252:SF7">
    <property type="entry name" value="HYALIN"/>
    <property type="match status" value="1"/>
</dbReference>
<keyword evidence="3" id="KW-0472">Membrane</keyword>
<keyword evidence="7" id="KW-1185">Reference proteome</keyword>
<protein>
    <recommendedName>
        <fullName evidence="5">Peptidase S1 domain-containing protein</fullName>
    </recommendedName>
</protein>
<dbReference type="InterPro" id="IPR043504">
    <property type="entry name" value="Peptidase_S1_PA_chymotrypsin"/>
</dbReference>
<dbReference type="InterPro" id="IPR033116">
    <property type="entry name" value="TRYPSIN_SER"/>
</dbReference>
<dbReference type="FunFam" id="2.40.10.10:FF:000002">
    <property type="entry name" value="Transmembrane protease serine"/>
    <property type="match status" value="1"/>
</dbReference>
<dbReference type="PROSITE" id="PS00135">
    <property type="entry name" value="TRYPSIN_SER"/>
    <property type="match status" value="1"/>
</dbReference>
<dbReference type="SMART" id="SM00020">
    <property type="entry name" value="Tryp_SPc"/>
    <property type="match status" value="1"/>
</dbReference>
<dbReference type="FunFam" id="2.40.10.10:FF:000068">
    <property type="entry name" value="transmembrane protease serine 2"/>
    <property type="match status" value="1"/>
</dbReference>
<dbReference type="PRINTS" id="PR00722">
    <property type="entry name" value="CHYMOTRYPSIN"/>
</dbReference>
<dbReference type="InterPro" id="IPR009003">
    <property type="entry name" value="Peptidase_S1_PA"/>
</dbReference>
<dbReference type="Proteomes" id="UP000054560">
    <property type="component" value="Unassembled WGS sequence"/>
</dbReference>
<dbReference type="RefSeq" id="XP_014157764.1">
    <property type="nucleotide sequence ID" value="XM_014302289.1"/>
</dbReference>